<keyword evidence="2" id="KW-1185">Reference proteome</keyword>
<accession>A0AC61RVP4</accession>
<organism evidence="1 2">
    <name type="scientific">Petralouisia muris</name>
    <dbReference type="NCBI Taxonomy" id="3032872"/>
    <lineage>
        <taxon>Bacteria</taxon>
        <taxon>Bacillati</taxon>
        <taxon>Bacillota</taxon>
        <taxon>Clostridia</taxon>
        <taxon>Lachnospirales</taxon>
        <taxon>Lachnospiraceae</taxon>
        <taxon>Petralouisia</taxon>
    </lineage>
</organism>
<sequence>MENYTFLQTMGRGRHPEGADIADSSYCIFTCPIQEPVVHQRIFGDETSLILELNYGEGDILCDLRLRQAGTNLVIEESTVGLFGNFLMDKEVKYIGQAYIYAILFKIANLNELIEYSIKDMKILEDSLDNRIDNSGTYQILDFRRRYTEYGNQIISLKEIIARIDKGYYPMQMQNSYVLQGQMALDFKFMEERYELNKNTIIKDLDTYTSIVSNNLSRNTRLLTLVSLGAVALNFMFGSLLAVSPAIGVTGGVLIGGLTAGAAVLYRSNGSRRFPRLHDSQLLPDDLKEKSAGNLPVQENQKEISVNPDKTGEE</sequence>
<proteinExistence type="predicted"/>
<evidence type="ECO:0000313" key="2">
    <source>
        <dbReference type="Proteomes" id="UP000304953"/>
    </source>
</evidence>
<protein>
    <submittedName>
        <fullName evidence="1">Uncharacterized protein</fullName>
    </submittedName>
</protein>
<comment type="caution">
    <text evidence="1">The sequence shown here is derived from an EMBL/GenBank/DDBJ whole genome shotgun (WGS) entry which is preliminary data.</text>
</comment>
<dbReference type="EMBL" id="SRYA01000022">
    <property type="protein sequence ID" value="TGY95908.1"/>
    <property type="molecule type" value="Genomic_DNA"/>
</dbReference>
<dbReference type="Proteomes" id="UP000304953">
    <property type="component" value="Unassembled WGS sequence"/>
</dbReference>
<gene>
    <name evidence="1" type="ORF">E5329_12150</name>
</gene>
<reference evidence="1" key="1">
    <citation type="submission" date="2019-04" db="EMBL/GenBank/DDBJ databases">
        <title>Microbes associate with the intestines of laboratory mice.</title>
        <authorList>
            <person name="Navarre W."/>
            <person name="Wong E."/>
            <person name="Huang K."/>
            <person name="Tropini C."/>
            <person name="Ng K."/>
            <person name="Yu B."/>
        </authorList>
    </citation>
    <scope>NUCLEOTIDE SEQUENCE</scope>
    <source>
        <strain evidence="1">NM01_1-7b</strain>
    </source>
</reference>
<name>A0AC61RVP4_9FIRM</name>
<evidence type="ECO:0000313" key="1">
    <source>
        <dbReference type="EMBL" id="TGY95908.1"/>
    </source>
</evidence>